<feature type="domain" description="HTH psq-type" evidence="1">
    <location>
        <begin position="68"/>
        <end position="91"/>
    </location>
</feature>
<organism evidence="2">
    <name type="scientific">Myoviridae sp. ct4tH12</name>
    <dbReference type="NCBI Taxonomy" id="2825031"/>
    <lineage>
        <taxon>Viruses</taxon>
        <taxon>Duplodnaviria</taxon>
        <taxon>Heunggongvirae</taxon>
        <taxon>Uroviricota</taxon>
        <taxon>Caudoviricetes</taxon>
    </lineage>
</organism>
<evidence type="ECO:0000259" key="1">
    <source>
        <dbReference type="Pfam" id="PF05225"/>
    </source>
</evidence>
<dbReference type="Pfam" id="PF05225">
    <property type="entry name" value="HTH_psq"/>
    <property type="match status" value="1"/>
</dbReference>
<dbReference type="InterPro" id="IPR007889">
    <property type="entry name" value="HTH_Psq"/>
</dbReference>
<accession>A0A8S5PZ22</accession>
<dbReference type="EMBL" id="BK015534">
    <property type="protein sequence ID" value="DAE11548.1"/>
    <property type="molecule type" value="Genomic_DNA"/>
</dbReference>
<sequence length="108" mass="12953">MKKIDFDMFIRLYDEAKSYNNLDMYIMERGWQEWMDDLEPGTVAEVLKYIYSIAKDGFLELLNHYETLRKVSDRFGIPYSTLQRWKSGITDVPEYTLLMMAYITIINQ</sequence>
<reference evidence="2" key="1">
    <citation type="journal article" date="2021" name="Proc. Natl. Acad. Sci. U.S.A.">
        <title>A Catalog of Tens of Thousands of Viruses from Human Metagenomes Reveals Hidden Associations with Chronic Diseases.</title>
        <authorList>
            <person name="Tisza M.J."/>
            <person name="Buck C.B."/>
        </authorList>
    </citation>
    <scope>NUCLEOTIDE SEQUENCE</scope>
    <source>
        <strain evidence="2">Ct4tH12</strain>
    </source>
</reference>
<protein>
    <submittedName>
        <fullName evidence="2">Clp gene regulator</fullName>
    </submittedName>
</protein>
<name>A0A8S5PZ22_9CAUD</name>
<proteinExistence type="predicted"/>
<dbReference type="GO" id="GO:0003677">
    <property type="term" value="F:DNA binding"/>
    <property type="evidence" value="ECO:0007669"/>
    <property type="project" value="InterPro"/>
</dbReference>
<evidence type="ECO:0000313" key="2">
    <source>
        <dbReference type="EMBL" id="DAE11548.1"/>
    </source>
</evidence>